<evidence type="ECO:0000256" key="5">
    <source>
        <dbReference type="ARBA" id="ARBA00023014"/>
    </source>
</evidence>
<keyword evidence="1 7" id="KW-0004">4Fe-4S</keyword>
<name>A0A858BVF1_9FIRM</name>
<dbReference type="PIRSF" id="PIRSF004640">
    <property type="entry name" value="IspG"/>
    <property type="match status" value="1"/>
</dbReference>
<dbReference type="InterPro" id="IPR016425">
    <property type="entry name" value="IspG_bac"/>
</dbReference>
<evidence type="ECO:0000313" key="10">
    <source>
        <dbReference type="EMBL" id="QIB69035.1"/>
    </source>
</evidence>
<dbReference type="AlphaFoldDB" id="A0A858BVF1"/>
<gene>
    <name evidence="7 10" type="primary">ispG</name>
    <name evidence="10" type="synonym">gcpE</name>
    <name evidence="10" type="ORF">Ami103574_06710</name>
</gene>
<dbReference type="Proteomes" id="UP000466848">
    <property type="component" value="Chromosome"/>
</dbReference>
<keyword evidence="4 7" id="KW-0408">Iron</keyword>
<keyword evidence="6 7" id="KW-0414">Isoprene biosynthesis</keyword>
<dbReference type="UniPathway" id="UPA00056">
    <property type="reaction ID" value="UER00096"/>
</dbReference>
<dbReference type="SUPFAM" id="SSF56014">
    <property type="entry name" value="Nitrite and sulphite reductase 4Fe-4S domain-like"/>
    <property type="match status" value="1"/>
</dbReference>
<dbReference type="InterPro" id="IPR058579">
    <property type="entry name" value="IspG_C"/>
</dbReference>
<dbReference type="KEGG" id="abut:Ami103574_06710"/>
<evidence type="ECO:0000256" key="3">
    <source>
        <dbReference type="ARBA" id="ARBA00023002"/>
    </source>
</evidence>
<protein>
    <recommendedName>
        <fullName evidence="7">4-hydroxy-3-methylbut-2-en-1-yl diphosphate synthase (flavodoxin)</fullName>
        <ecNumber evidence="7">1.17.7.3</ecNumber>
    </recommendedName>
    <alternativeName>
        <fullName evidence="7">1-hydroxy-2-methyl-2-(E)-butenyl 4-diphosphate synthase</fullName>
    </alternativeName>
</protein>
<dbReference type="NCBIfam" id="TIGR00612">
    <property type="entry name" value="ispG_gcpE"/>
    <property type="match status" value="1"/>
</dbReference>
<evidence type="ECO:0000256" key="7">
    <source>
        <dbReference type="HAMAP-Rule" id="MF_00159"/>
    </source>
</evidence>
<keyword evidence="5 7" id="KW-0411">Iron-sulfur</keyword>
<feature type="binding site" evidence="7">
    <location>
        <position position="310"/>
    </location>
    <ligand>
        <name>[4Fe-4S] cluster</name>
        <dbReference type="ChEBI" id="CHEBI:49883"/>
    </ligand>
</feature>
<evidence type="ECO:0000259" key="9">
    <source>
        <dbReference type="Pfam" id="PF26540"/>
    </source>
</evidence>
<comment type="similarity">
    <text evidence="7">Belongs to the IspG family.</text>
</comment>
<evidence type="ECO:0000259" key="8">
    <source>
        <dbReference type="Pfam" id="PF04551"/>
    </source>
</evidence>
<feature type="binding site" evidence="7">
    <location>
        <position position="303"/>
    </location>
    <ligand>
        <name>[4Fe-4S] cluster</name>
        <dbReference type="ChEBI" id="CHEBI:49883"/>
    </ligand>
</feature>
<dbReference type="GO" id="GO:0005506">
    <property type="term" value="F:iron ion binding"/>
    <property type="evidence" value="ECO:0007669"/>
    <property type="project" value="InterPro"/>
</dbReference>
<dbReference type="FunFam" id="3.20.20.20:FF:000001">
    <property type="entry name" value="4-hydroxy-3-methylbut-2-en-1-yl diphosphate synthase (flavodoxin)"/>
    <property type="match status" value="1"/>
</dbReference>
<dbReference type="EC" id="1.17.7.3" evidence="7"/>
<reference evidence="10 11" key="1">
    <citation type="submission" date="2020-02" db="EMBL/GenBank/DDBJ databases">
        <authorList>
            <person name="Kim Y.B."/>
            <person name="Roh S.W."/>
        </authorList>
    </citation>
    <scope>NUCLEOTIDE SEQUENCE [LARGE SCALE GENOMIC DNA]</scope>
    <source>
        <strain evidence="10 11">DSM 103574</strain>
    </source>
</reference>
<evidence type="ECO:0000256" key="6">
    <source>
        <dbReference type="ARBA" id="ARBA00023229"/>
    </source>
</evidence>
<comment type="pathway">
    <text evidence="7">Isoprenoid biosynthesis; isopentenyl diphosphate biosynthesis via DXP pathway; isopentenyl diphosphate from 1-deoxy-D-xylulose 5-phosphate: step 5/6.</text>
</comment>
<dbReference type="Pfam" id="PF04551">
    <property type="entry name" value="GcpE"/>
    <property type="match status" value="1"/>
</dbReference>
<dbReference type="GO" id="GO:0051539">
    <property type="term" value="F:4 iron, 4 sulfur cluster binding"/>
    <property type="evidence" value="ECO:0007669"/>
    <property type="project" value="UniProtKB-UniRule"/>
</dbReference>
<dbReference type="InterPro" id="IPR045854">
    <property type="entry name" value="NO2/SO3_Rdtase_4Fe4S_sf"/>
</dbReference>
<feature type="binding site" evidence="7">
    <location>
        <position position="263"/>
    </location>
    <ligand>
        <name>[4Fe-4S] cluster</name>
        <dbReference type="ChEBI" id="CHEBI:49883"/>
    </ligand>
</feature>
<dbReference type="HAMAP" id="MF_00159">
    <property type="entry name" value="IspG"/>
    <property type="match status" value="1"/>
</dbReference>
<dbReference type="PANTHER" id="PTHR30454:SF0">
    <property type="entry name" value="4-HYDROXY-3-METHYLBUT-2-EN-1-YL DIPHOSPHATE SYNTHASE (FERREDOXIN), CHLOROPLASTIC"/>
    <property type="match status" value="1"/>
</dbReference>
<evidence type="ECO:0000256" key="1">
    <source>
        <dbReference type="ARBA" id="ARBA00022485"/>
    </source>
</evidence>
<feature type="binding site" evidence="7">
    <location>
        <position position="260"/>
    </location>
    <ligand>
        <name>[4Fe-4S] cluster</name>
        <dbReference type="ChEBI" id="CHEBI:49883"/>
    </ligand>
</feature>
<dbReference type="RefSeq" id="WP_163065926.1">
    <property type="nucleotide sequence ID" value="NZ_CP048649.1"/>
</dbReference>
<dbReference type="NCBIfam" id="NF001540">
    <property type="entry name" value="PRK00366.1"/>
    <property type="match status" value="1"/>
</dbReference>
<dbReference type="SUPFAM" id="SSF51717">
    <property type="entry name" value="Dihydropteroate synthetase-like"/>
    <property type="match status" value="1"/>
</dbReference>
<dbReference type="PANTHER" id="PTHR30454">
    <property type="entry name" value="4-HYDROXY-3-METHYLBUT-2-EN-1-YL DIPHOSPHATE SYNTHASE"/>
    <property type="match status" value="1"/>
</dbReference>
<dbReference type="InterPro" id="IPR011005">
    <property type="entry name" value="Dihydropteroate_synth-like_sf"/>
</dbReference>
<dbReference type="EMBL" id="CP048649">
    <property type="protein sequence ID" value="QIB69035.1"/>
    <property type="molecule type" value="Genomic_DNA"/>
</dbReference>
<accession>A0A858BVF1</accession>
<organism evidence="10 11">
    <name type="scientific">Aminipila butyrica</name>
    <dbReference type="NCBI Taxonomy" id="433296"/>
    <lineage>
        <taxon>Bacteria</taxon>
        <taxon>Bacillati</taxon>
        <taxon>Bacillota</taxon>
        <taxon>Clostridia</taxon>
        <taxon>Peptostreptococcales</taxon>
        <taxon>Anaerovoracaceae</taxon>
        <taxon>Aminipila</taxon>
    </lineage>
</organism>
<keyword evidence="11" id="KW-1185">Reference proteome</keyword>
<dbReference type="Pfam" id="PF26540">
    <property type="entry name" value="GcpE_C"/>
    <property type="match status" value="1"/>
</dbReference>
<evidence type="ECO:0000256" key="2">
    <source>
        <dbReference type="ARBA" id="ARBA00022723"/>
    </source>
</evidence>
<dbReference type="GO" id="GO:0019288">
    <property type="term" value="P:isopentenyl diphosphate biosynthetic process, methylerythritol 4-phosphate pathway"/>
    <property type="evidence" value="ECO:0007669"/>
    <property type="project" value="UniProtKB-UniRule"/>
</dbReference>
<evidence type="ECO:0000313" key="11">
    <source>
        <dbReference type="Proteomes" id="UP000466848"/>
    </source>
</evidence>
<comment type="catalytic activity">
    <reaction evidence="7">
        <text>(2E)-4-hydroxy-3-methylbut-2-enyl diphosphate + oxidized [flavodoxin] + H2O + 2 H(+) = 2-C-methyl-D-erythritol 2,4-cyclic diphosphate + reduced [flavodoxin]</text>
        <dbReference type="Rhea" id="RHEA:43604"/>
        <dbReference type="Rhea" id="RHEA-COMP:10622"/>
        <dbReference type="Rhea" id="RHEA-COMP:10623"/>
        <dbReference type="ChEBI" id="CHEBI:15377"/>
        <dbReference type="ChEBI" id="CHEBI:15378"/>
        <dbReference type="ChEBI" id="CHEBI:57618"/>
        <dbReference type="ChEBI" id="CHEBI:58210"/>
        <dbReference type="ChEBI" id="CHEBI:58483"/>
        <dbReference type="ChEBI" id="CHEBI:128753"/>
        <dbReference type="EC" id="1.17.7.3"/>
    </reaction>
</comment>
<proteinExistence type="inferred from homology"/>
<dbReference type="GO" id="GO:0016114">
    <property type="term" value="P:terpenoid biosynthetic process"/>
    <property type="evidence" value="ECO:0007669"/>
    <property type="project" value="InterPro"/>
</dbReference>
<comment type="cofactor">
    <cofactor evidence="7">
        <name>[4Fe-4S] cluster</name>
        <dbReference type="ChEBI" id="CHEBI:49883"/>
    </cofactor>
    <text evidence="7">Binds 1 [4Fe-4S] cluster.</text>
</comment>
<dbReference type="Gene3D" id="3.30.413.10">
    <property type="entry name" value="Sulfite Reductase Hemoprotein, domain 1"/>
    <property type="match status" value="1"/>
</dbReference>
<comment type="function">
    <text evidence="7">Converts 2C-methyl-D-erythritol 2,4-cyclodiphosphate (ME-2,4cPP) into 1-hydroxy-2-methyl-2-(E)-butenyl 4-diphosphate.</text>
</comment>
<keyword evidence="2 7" id="KW-0479">Metal-binding</keyword>
<sequence length="358" mass="38224">MRKSVRCGDVIIGGNAPVSIQSMTNIDTRDIPRVVGQIRQLEEAGCQIIRLAVPDMESADAFGQIKKQVKAPLVADIHFDYRLAVAAIEKGADKVRINPGNIGSRERIQAVVTAAKARNIPIRVGVNSGSLEKDILQKYGGVTAEGLAESALRNAELLEQMDFEDIVLSLKASDVALNYQAHRLIAEKTNYPIHIGITESGTVNSGKLKSAIGIGGLLLAGIGDTMRVSLTGDPVKEVYFARDILKAMGIRPGGINLVSCPTCGRTRLELERIALEVEDAIIPLARKREALGLPPITVAVMGCVVNGPGEAREADFGVAGGDGKGVIFARGQIIKTVPEEAIVSQLLELIDQDMEGHR</sequence>
<dbReference type="InterPro" id="IPR058578">
    <property type="entry name" value="IspG_TIM"/>
</dbReference>
<feature type="domain" description="IspG TIM-barrel" evidence="8">
    <location>
        <begin position="3"/>
        <end position="241"/>
    </location>
</feature>
<dbReference type="GO" id="GO:0046429">
    <property type="term" value="F:4-hydroxy-3-methylbut-2-en-1-yl diphosphate synthase activity (ferredoxin)"/>
    <property type="evidence" value="ECO:0007669"/>
    <property type="project" value="UniProtKB-UniRule"/>
</dbReference>
<keyword evidence="3 7" id="KW-0560">Oxidoreductase</keyword>
<feature type="domain" description="IspG C-terminal" evidence="9">
    <location>
        <begin position="256"/>
        <end position="351"/>
    </location>
</feature>
<dbReference type="Gene3D" id="3.20.20.20">
    <property type="entry name" value="Dihydropteroate synthase-like"/>
    <property type="match status" value="1"/>
</dbReference>
<dbReference type="GO" id="GO:0141197">
    <property type="term" value="F:4-hydroxy-3-methylbut-2-enyl-diphosphate synthase activity (flavodoxin)"/>
    <property type="evidence" value="ECO:0007669"/>
    <property type="project" value="UniProtKB-EC"/>
</dbReference>
<dbReference type="InterPro" id="IPR004588">
    <property type="entry name" value="IspG_bac-typ"/>
</dbReference>
<evidence type="ECO:0000256" key="4">
    <source>
        <dbReference type="ARBA" id="ARBA00023004"/>
    </source>
</evidence>